<dbReference type="InterPro" id="IPR036236">
    <property type="entry name" value="Znf_C2H2_sf"/>
</dbReference>
<comment type="caution">
    <text evidence="13">The sequence shown here is derived from an EMBL/GenBank/DDBJ whole genome shotgun (WGS) entry which is preliminary data.</text>
</comment>
<evidence type="ECO:0000313" key="14">
    <source>
        <dbReference type="Proteomes" id="UP001457282"/>
    </source>
</evidence>
<keyword evidence="3" id="KW-0479">Metal-binding</keyword>
<dbReference type="GO" id="GO:0008270">
    <property type="term" value="F:zinc ion binding"/>
    <property type="evidence" value="ECO:0007669"/>
    <property type="project" value="UniProtKB-KW"/>
</dbReference>
<evidence type="ECO:0000256" key="6">
    <source>
        <dbReference type="ARBA" id="ARBA00023015"/>
    </source>
</evidence>
<keyword evidence="4 10" id="KW-0863">Zinc-finger</keyword>
<name>A0AAW1XVE7_RUBAR</name>
<keyword evidence="9" id="KW-0539">Nucleus</keyword>
<evidence type="ECO:0000259" key="12">
    <source>
        <dbReference type="PROSITE" id="PS50808"/>
    </source>
</evidence>
<keyword evidence="7" id="KW-0238">DNA-binding</keyword>
<dbReference type="InterPro" id="IPR025525">
    <property type="entry name" value="hAT-like_transposase_RNase-H"/>
</dbReference>
<dbReference type="AlphaFoldDB" id="A0AAW1XVE7"/>
<dbReference type="InterPro" id="IPR052035">
    <property type="entry name" value="ZnF_BED_domain_contain"/>
</dbReference>
<comment type="subcellular location">
    <subcellularLocation>
        <location evidence="1">Nucleus</location>
    </subcellularLocation>
</comment>
<evidence type="ECO:0000256" key="7">
    <source>
        <dbReference type="ARBA" id="ARBA00023125"/>
    </source>
</evidence>
<keyword evidence="14" id="KW-1185">Reference proteome</keyword>
<dbReference type="InterPro" id="IPR012337">
    <property type="entry name" value="RNaseH-like_sf"/>
</dbReference>
<keyword evidence="6" id="KW-0805">Transcription regulation</keyword>
<dbReference type="Pfam" id="PF14372">
    <property type="entry name" value="hAT-like_RNase-H"/>
    <property type="match status" value="1"/>
</dbReference>
<evidence type="ECO:0000256" key="3">
    <source>
        <dbReference type="ARBA" id="ARBA00022723"/>
    </source>
</evidence>
<gene>
    <name evidence="13" type="ORF">M0R45_017251</name>
</gene>
<evidence type="ECO:0000256" key="4">
    <source>
        <dbReference type="ARBA" id="ARBA00022771"/>
    </source>
</evidence>
<evidence type="ECO:0000256" key="5">
    <source>
        <dbReference type="ARBA" id="ARBA00022833"/>
    </source>
</evidence>
<dbReference type="EMBL" id="JBEDUW010000003">
    <property type="protein sequence ID" value="KAK9940597.1"/>
    <property type="molecule type" value="Genomic_DNA"/>
</dbReference>
<proteinExistence type="predicted"/>
<dbReference type="InterPro" id="IPR003656">
    <property type="entry name" value="Znf_BED"/>
</dbReference>
<evidence type="ECO:0000256" key="10">
    <source>
        <dbReference type="PROSITE-ProRule" id="PRU00027"/>
    </source>
</evidence>
<dbReference type="Pfam" id="PF05699">
    <property type="entry name" value="Dimer_Tnp_hAT"/>
    <property type="match status" value="1"/>
</dbReference>
<dbReference type="SMART" id="SM00614">
    <property type="entry name" value="ZnF_BED"/>
    <property type="match status" value="1"/>
</dbReference>
<dbReference type="GO" id="GO:0005634">
    <property type="term" value="C:nucleus"/>
    <property type="evidence" value="ECO:0007669"/>
    <property type="project" value="UniProtKB-SubCell"/>
</dbReference>
<dbReference type="GO" id="GO:0003677">
    <property type="term" value="F:DNA binding"/>
    <property type="evidence" value="ECO:0007669"/>
    <property type="project" value="UniProtKB-KW"/>
</dbReference>
<evidence type="ECO:0000256" key="2">
    <source>
        <dbReference type="ARBA" id="ARBA00011738"/>
    </source>
</evidence>
<keyword evidence="5" id="KW-0862">Zinc</keyword>
<dbReference type="PROSITE" id="PS50808">
    <property type="entry name" value="ZF_BED"/>
    <property type="match status" value="1"/>
</dbReference>
<dbReference type="GO" id="GO:0009791">
    <property type="term" value="P:post-embryonic development"/>
    <property type="evidence" value="ECO:0007669"/>
    <property type="project" value="UniProtKB-ARBA"/>
</dbReference>
<dbReference type="PANTHER" id="PTHR46481">
    <property type="entry name" value="ZINC FINGER BED DOMAIN-CONTAINING PROTEIN 4"/>
    <property type="match status" value="1"/>
</dbReference>
<keyword evidence="8" id="KW-0804">Transcription</keyword>
<protein>
    <recommendedName>
        <fullName evidence="12">BED-type domain-containing protein</fullName>
    </recommendedName>
</protein>
<feature type="domain" description="BED-type" evidence="12">
    <location>
        <begin position="35"/>
        <end position="91"/>
    </location>
</feature>
<comment type="subunit">
    <text evidence="2">Homodimer.</text>
</comment>
<evidence type="ECO:0000256" key="8">
    <source>
        <dbReference type="ARBA" id="ARBA00023163"/>
    </source>
</evidence>
<accession>A0AAW1XVE7</accession>
<evidence type="ECO:0000256" key="1">
    <source>
        <dbReference type="ARBA" id="ARBA00004123"/>
    </source>
</evidence>
<feature type="compositionally biased region" description="Acidic residues" evidence="11">
    <location>
        <begin position="1"/>
        <end position="15"/>
    </location>
</feature>
<dbReference type="InterPro" id="IPR008906">
    <property type="entry name" value="HATC_C_dom"/>
</dbReference>
<evidence type="ECO:0000256" key="11">
    <source>
        <dbReference type="SAM" id="MobiDB-lite"/>
    </source>
</evidence>
<sequence length="621" mass="72162">MAEDDGQKDDAENVVEVDANGNTIEVPPNSPKKRKLTSKVWTEFDKMKGRDGSESAKCKHCRKVFVSGADKGTSHLRNHLLRCNRRNKRTVDQMMVVAAKNASDLNSRIENFKFDQERSRMDFAKMIIKHNYPFSMSEHEYFEILLNGLQPMFKLVSRNTVRSDIIEVHKKEKENMCKYFERFPGRVTLTTDLWTSDHQNIGYICLTSHFIGEDWELKKKIFAYKCIEYPHDAETLFRYITDLILDWNLEKKLLCMVVDNAIVNDAMVRSLKSWLCAKSSILLEGKLFHVRCSAHILNLIVQDGLQVIRDFIYKVREFVKYLKMSPFATQKFNHAKAQLKLKDKKKVKMDCPTRWNSTFLMIKSALEMKEVFWRLAQTDRNYKFHPSDEEWKVAQAICDCLEHFYAATNHFSGTSFPTSNVFFPYICKIQLHLSKWEKTEHEFLRLMAGPMKVKFDKYWEECSLVLAVAIVFDPRFKMDLVEYYYDRLHGFDAHKYVERVRSAIFDLFTEYEDDLSQSKTELRHEVGGSYNDNMVASNDDELSGFDSCAKLPTLAKMARDILAVPTTTVASEATFSVGGRVIDESRASMLPETIEALVTTKDWLPSRKRKGFDSCEVACEL</sequence>
<evidence type="ECO:0000256" key="9">
    <source>
        <dbReference type="ARBA" id="ARBA00023242"/>
    </source>
</evidence>
<dbReference type="GO" id="GO:0046983">
    <property type="term" value="F:protein dimerization activity"/>
    <property type="evidence" value="ECO:0007669"/>
    <property type="project" value="InterPro"/>
</dbReference>
<feature type="region of interest" description="Disordered" evidence="11">
    <location>
        <begin position="1"/>
        <end position="35"/>
    </location>
</feature>
<dbReference type="Proteomes" id="UP001457282">
    <property type="component" value="Unassembled WGS sequence"/>
</dbReference>
<dbReference type="SUPFAM" id="SSF57667">
    <property type="entry name" value="beta-beta-alpha zinc fingers"/>
    <property type="match status" value="1"/>
</dbReference>
<dbReference type="PANTHER" id="PTHR46481:SF10">
    <property type="entry name" value="ZINC FINGER BED DOMAIN-CONTAINING PROTEIN 39"/>
    <property type="match status" value="1"/>
</dbReference>
<organism evidence="13 14">
    <name type="scientific">Rubus argutus</name>
    <name type="common">Southern blackberry</name>
    <dbReference type="NCBI Taxonomy" id="59490"/>
    <lineage>
        <taxon>Eukaryota</taxon>
        <taxon>Viridiplantae</taxon>
        <taxon>Streptophyta</taxon>
        <taxon>Embryophyta</taxon>
        <taxon>Tracheophyta</taxon>
        <taxon>Spermatophyta</taxon>
        <taxon>Magnoliopsida</taxon>
        <taxon>eudicotyledons</taxon>
        <taxon>Gunneridae</taxon>
        <taxon>Pentapetalae</taxon>
        <taxon>rosids</taxon>
        <taxon>fabids</taxon>
        <taxon>Rosales</taxon>
        <taxon>Rosaceae</taxon>
        <taxon>Rosoideae</taxon>
        <taxon>Rosoideae incertae sedis</taxon>
        <taxon>Rubus</taxon>
    </lineage>
</organism>
<evidence type="ECO:0000313" key="13">
    <source>
        <dbReference type="EMBL" id="KAK9940597.1"/>
    </source>
</evidence>
<dbReference type="SUPFAM" id="SSF53098">
    <property type="entry name" value="Ribonuclease H-like"/>
    <property type="match status" value="1"/>
</dbReference>
<reference evidence="13 14" key="1">
    <citation type="journal article" date="2023" name="G3 (Bethesda)">
        <title>A chromosome-length genome assembly and annotation of blackberry (Rubus argutus, cv. 'Hillquist').</title>
        <authorList>
            <person name="Bruna T."/>
            <person name="Aryal R."/>
            <person name="Dudchenko O."/>
            <person name="Sargent D.J."/>
            <person name="Mead D."/>
            <person name="Buti M."/>
            <person name="Cavallini A."/>
            <person name="Hytonen T."/>
            <person name="Andres J."/>
            <person name="Pham M."/>
            <person name="Weisz D."/>
            <person name="Mascagni F."/>
            <person name="Usai G."/>
            <person name="Natali L."/>
            <person name="Bassil N."/>
            <person name="Fernandez G.E."/>
            <person name="Lomsadze A."/>
            <person name="Armour M."/>
            <person name="Olukolu B."/>
            <person name="Poorten T."/>
            <person name="Britton C."/>
            <person name="Davik J."/>
            <person name="Ashrafi H."/>
            <person name="Aiden E.L."/>
            <person name="Borodovsky M."/>
            <person name="Worthington M."/>
        </authorList>
    </citation>
    <scope>NUCLEOTIDE SEQUENCE [LARGE SCALE GENOMIC DNA]</scope>
    <source>
        <strain evidence="13">PI 553951</strain>
    </source>
</reference>
<dbReference type="Pfam" id="PF02892">
    <property type="entry name" value="zf-BED"/>
    <property type="match status" value="1"/>
</dbReference>